<organism evidence="5 6">
    <name type="scientific">Microbacterium gilvum</name>
    <dbReference type="NCBI Taxonomy" id="1336204"/>
    <lineage>
        <taxon>Bacteria</taxon>
        <taxon>Bacillati</taxon>
        <taxon>Actinomycetota</taxon>
        <taxon>Actinomycetes</taxon>
        <taxon>Micrococcales</taxon>
        <taxon>Microbacteriaceae</taxon>
        <taxon>Microbacterium</taxon>
    </lineage>
</organism>
<dbReference type="Pfam" id="PF13472">
    <property type="entry name" value="Lipase_GDSL_2"/>
    <property type="match status" value="1"/>
</dbReference>
<dbReference type="PANTHER" id="PTHR43695:SF1">
    <property type="entry name" value="RHAMNOGALACTURONAN ACETYLESTERASE"/>
    <property type="match status" value="1"/>
</dbReference>
<feature type="domain" description="SGNH hydrolase-type esterase" evidence="4">
    <location>
        <begin position="46"/>
        <end position="220"/>
    </location>
</feature>
<dbReference type="SUPFAM" id="SSF52266">
    <property type="entry name" value="SGNH hydrolase"/>
    <property type="match status" value="1"/>
</dbReference>
<dbReference type="InterPro" id="IPR036514">
    <property type="entry name" value="SGNH_hydro_sf"/>
</dbReference>
<proteinExistence type="inferred from homology"/>
<dbReference type="InterPro" id="IPR037459">
    <property type="entry name" value="RhgT-like"/>
</dbReference>
<keyword evidence="2" id="KW-0378">Hydrolase</keyword>
<dbReference type="PANTHER" id="PTHR43695">
    <property type="entry name" value="PUTATIVE (AFU_ORTHOLOGUE AFUA_2G17250)-RELATED"/>
    <property type="match status" value="1"/>
</dbReference>
<dbReference type="InterPro" id="IPR013830">
    <property type="entry name" value="SGNH_hydro"/>
</dbReference>
<evidence type="ECO:0000256" key="1">
    <source>
        <dbReference type="ARBA" id="ARBA00008668"/>
    </source>
</evidence>
<comment type="similarity">
    <text evidence="1">Belongs to the 'GDSL' lipolytic enzyme family.</text>
</comment>
<feature type="chain" id="PRO_5045668846" evidence="3">
    <location>
        <begin position="21"/>
        <end position="262"/>
    </location>
</feature>
<feature type="signal peptide" evidence="3">
    <location>
        <begin position="1"/>
        <end position="20"/>
    </location>
</feature>
<reference evidence="6" key="1">
    <citation type="journal article" date="2019" name="Int. J. Syst. Evol. Microbiol.">
        <title>The Global Catalogue of Microorganisms (GCM) 10K type strain sequencing project: providing services to taxonomists for standard genome sequencing and annotation.</title>
        <authorList>
            <consortium name="The Broad Institute Genomics Platform"/>
            <consortium name="The Broad Institute Genome Sequencing Center for Infectious Disease"/>
            <person name="Wu L."/>
            <person name="Ma J."/>
        </authorList>
    </citation>
    <scope>NUCLEOTIDE SEQUENCE [LARGE SCALE GENOMIC DNA]</scope>
    <source>
        <strain evidence="6">JCM 18537</strain>
    </source>
</reference>
<comment type="caution">
    <text evidence="5">The sequence shown here is derived from an EMBL/GenBank/DDBJ whole genome shotgun (WGS) entry which is preliminary data.</text>
</comment>
<sequence length="262" mass="28344">MSAISRRGLFTSLVSAGASAATRVAPRLGLDVRTLFLAGDATSASSAVRPFAGWGMALPWHATPHLRVENHAADGCSSRSFLDEGRLEALLRRVRPGDIVLAQFGHEDERSDHPDRYTEPWTGYRRSLARFVDAARERGATTVLATPVERRRFTSSGDAYESHGEYPAAMRALAASMRVPLVDVQAESLALWQRLGPEATKTLFVSSPGRRDHAHLHAHGAAAIARIVAAGLLARGAVEPHEVRRLDEVTPLSAFAWRASAA</sequence>
<keyword evidence="6" id="KW-1185">Reference proteome</keyword>
<evidence type="ECO:0000256" key="3">
    <source>
        <dbReference type="SAM" id="SignalP"/>
    </source>
</evidence>
<gene>
    <name evidence="5" type="ORF">GCM10023351_11990</name>
</gene>
<evidence type="ECO:0000313" key="6">
    <source>
        <dbReference type="Proteomes" id="UP001501645"/>
    </source>
</evidence>
<dbReference type="CDD" id="cd01821">
    <property type="entry name" value="Rhamnogalacturan_acetylesterase_like"/>
    <property type="match status" value="1"/>
</dbReference>
<dbReference type="Gene3D" id="3.40.50.1110">
    <property type="entry name" value="SGNH hydrolase"/>
    <property type="match status" value="1"/>
</dbReference>
<dbReference type="RefSeq" id="WP_345437062.1">
    <property type="nucleotide sequence ID" value="NZ_BAABKO010000002.1"/>
</dbReference>
<dbReference type="Proteomes" id="UP001501645">
    <property type="component" value="Unassembled WGS sequence"/>
</dbReference>
<evidence type="ECO:0000259" key="4">
    <source>
        <dbReference type="Pfam" id="PF13472"/>
    </source>
</evidence>
<evidence type="ECO:0000256" key="2">
    <source>
        <dbReference type="ARBA" id="ARBA00022801"/>
    </source>
</evidence>
<evidence type="ECO:0000313" key="5">
    <source>
        <dbReference type="EMBL" id="GAA4769897.1"/>
    </source>
</evidence>
<accession>A0ABP8ZZ86</accession>
<dbReference type="EMBL" id="BAABKO010000002">
    <property type="protein sequence ID" value="GAA4769897.1"/>
    <property type="molecule type" value="Genomic_DNA"/>
</dbReference>
<keyword evidence="3" id="KW-0732">Signal</keyword>
<name>A0ABP8ZZ86_9MICO</name>
<protein>
    <submittedName>
        <fullName evidence="5">Rhamnogalacturonan acetylesterase</fullName>
    </submittedName>
</protein>